<dbReference type="EMBL" id="PTJD01000014">
    <property type="protein sequence ID" value="PPK92512.1"/>
    <property type="molecule type" value="Genomic_DNA"/>
</dbReference>
<name>A0A2S6IE70_9ACTN</name>
<sequence length="143" mass="15386">MAIQGAIPLGQDLVFPHGAFVVGEVERLEDFDRKQAGEVDTQSRDKVTGERLWAVRVVDADPESRRGQAEVVVKIAAEHQPVPPAEIPGLPFRPVVFQNLTATPWIDTNRTRPRLAWSLKATGMTAPGAAGKAGGKVDEGRAA</sequence>
<organism evidence="1 2">
    <name type="scientific">Kineococcus xinjiangensis</name>
    <dbReference type="NCBI Taxonomy" id="512762"/>
    <lineage>
        <taxon>Bacteria</taxon>
        <taxon>Bacillati</taxon>
        <taxon>Actinomycetota</taxon>
        <taxon>Actinomycetes</taxon>
        <taxon>Kineosporiales</taxon>
        <taxon>Kineosporiaceae</taxon>
        <taxon>Kineococcus</taxon>
    </lineage>
</organism>
<dbReference type="OrthoDB" id="4299905at2"/>
<proteinExistence type="predicted"/>
<keyword evidence="2" id="KW-1185">Reference proteome</keyword>
<accession>A0A2S6IE70</accession>
<reference evidence="1 2" key="1">
    <citation type="submission" date="2018-02" db="EMBL/GenBank/DDBJ databases">
        <title>Genomic Encyclopedia of Archaeal and Bacterial Type Strains, Phase II (KMG-II): from individual species to whole genera.</title>
        <authorList>
            <person name="Goeker M."/>
        </authorList>
    </citation>
    <scope>NUCLEOTIDE SEQUENCE [LARGE SCALE GENOMIC DNA]</scope>
    <source>
        <strain evidence="1 2">DSM 22857</strain>
    </source>
</reference>
<dbReference type="RefSeq" id="WP_104434767.1">
    <property type="nucleotide sequence ID" value="NZ_PTJD01000014.1"/>
</dbReference>
<comment type="caution">
    <text evidence="1">The sequence shown here is derived from an EMBL/GenBank/DDBJ whole genome shotgun (WGS) entry which is preliminary data.</text>
</comment>
<evidence type="ECO:0000313" key="1">
    <source>
        <dbReference type="EMBL" id="PPK92512.1"/>
    </source>
</evidence>
<evidence type="ECO:0008006" key="3">
    <source>
        <dbReference type="Google" id="ProtNLM"/>
    </source>
</evidence>
<evidence type="ECO:0000313" key="2">
    <source>
        <dbReference type="Proteomes" id="UP000239485"/>
    </source>
</evidence>
<gene>
    <name evidence="1" type="ORF">CLV92_114113</name>
</gene>
<dbReference type="Proteomes" id="UP000239485">
    <property type="component" value="Unassembled WGS sequence"/>
</dbReference>
<protein>
    <recommendedName>
        <fullName evidence="3">Plasmid replication, integration and excision activator</fullName>
    </recommendedName>
</protein>
<dbReference type="AlphaFoldDB" id="A0A2S6IE70"/>